<reference evidence="3 4" key="1">
    <citation type="submission" date="2018-03" db="EMBL/GenBank/DDBJ databases">
        <title>Alkalicoccus saliphilus sp. nov., isolated from a mineral pool.</title>
        <authorList>
            <person name="Zhao B."/>
        </authorList>
    </citation>
    <scope>NUCLEOTIDE SEQUENCE [LARGE SCALE GENOMIC DNA]</scope>
    <source>
        <strain evidence="3 4">6AG</strain>
    </source>
</reference>
<feature type="domain" description="DUF1468" evidence="2">
    <location>
        <begin position="9"/>
        <end position="152"/>
    </location>
</feature>
<evidence type="ECO:0000313" key="3">
    <source>
        <dbReference type="EMBL" id="PTL38741.1"/>
    </source>
</evidence>
<dbReference type="Pfam" id="PF07331">
    <property type="entry name" value="TctB"/>
    <property type="match status" value="1"/>
</dbReference>
<dbReference type="InterPro" id="IPR009936">
    <property type="entry name" value="DUF1468"/>
</dbReference>
<sequence length="157" mass="17120">MFSIKSSVILGIVTIIFAGLAWTQTVGLPEQSSLFPRVILGSMGVVGVLMLIDGIRGGKQSSSEDTGLSRSVFVFQIVIPGLIMLFGYFLLTMVGFFVTSFIIIIILYLYQIYRMNEKRPTARDLIRGAILAASVTLAAYLMFSVVLGLPTPSGRFL</sequence>
<keyword evidence="1" id="KW-0472">Membrane</keyword>
<dbReference type="Proteomes" id="UP000240509">
    <property type="component" value="Unassembled WGS sequence"/>
</dbReference>
<feature type="transmembrane region" description="Helical" evidence="1">
    <location>
        <begin position="72"/>
        <end position="90"/>
    </location>
</feature>
<dbReference type="RefSeq" id="WP_107585010.1">
    <property type="nucleotide sequence ID" value="NZ_PZJJ01000014.1"/>
</dbReference>
<feature type="transmembrane region" description="Helical" evidence="1">
    <location>
        <begin position="96"/>
        <end position="113"/>
    </location>
</feature>
<organism evidence="3 4">
    <name type="scientific">Alkalicoccus saliphilus</name>
    <dbReference type="NCBI Taxonomy" id="200989"/>
    <lineage>
        <taxon>Bacteria</taxon>
        <taxon>Bacillati</taxon>
        <taxon>Bacillota</taxon>
        <taxon>Bacilli</taxon>
        <taxon>Bacillales</taxon>
        <taxon>Bacillaceae</taxon>
        <taxon>Alkalicoccus</taxon>
    </lineage>
</organism>
<evidence type="ECO:0000259" key="2">
    <source>
        <dbReference type="Pfam" id="PF07331"/>
    </source>
</evidence>
<keyword evidence="1" id="KW-1133">Transmembrane helix</keyword>
<protein>
    <recommendedName>
        <fullName evidence="2">DUF1468 domain-containing protein</fullName>
    </recommendedName>
</protein>
<name>A0A2T4U5S0_9BACI</name>
<evidence type="ECO:0000313" key="4">
    <source>
        <dbReference type="Proteomes" id="UP000240509"/>
    </source>
</evidence>
<comment type="caution">
    <text evidence="3">The sequence shown here is derived from an EMBL/GenBank/DDBJ whole genome shotgun (WGS) entry which is preliminary data.</text>
</comment>
<evidence type="ECO:0000256" key="1">
    <source>
        <dbReference type="SAM" id="Phobius"/>
    </source>
</evidence>
<dbReference type="EMBL" id="PZJJ01000014">
    <property type="protein sequence ID" value="PTL38741.1"/>
    <property type="molecule type" value="Genomic_DNA"/>
</dbReference>
<dbReference type="OrthoDB" id="1952661at2"/>
<keyword evidence="1" id="KW-0812">Transmembrane</keyword>
<feature type="transmembrane region" description="Helical" evidence="1">
    <location>
        <begin position="125"/>
        <end position="149"/>
    </location>
</feature>
<keyword evidence="4" id="KW-1185">Reference proteome</keyword>
<gene>
    <name evidence="3" type="ORF">C6Y45_09610</name>
</gene>
<feature type="transmembrane region" description="Helical" evidence="1">
    <location>
        <begin position="33"/>
        <end position="52"/>
    </location>
</feature>
<accession>A0A2T4U5S0</accession>
<dbReference type="AlphaFoldDB" id="A0A2T4U5S0"/>
<proteinExistence type="predicted"/>